<dbReference type="InterPro" id="IPR022203">
    <property type="entry name" value="DUF3727"/>
</dbReference>
<reference evidence="2" key="1">
    <citation type="submission" date="2019-11" db="EMBL/GenBank/DDBJ databases">
        <authorList>
            <person name="Liu Y."/>
            <person name="Hou J."/>
            <person name="Li T.-Q."/>
            <person name="Guan C.-H."/>
            <person name="Wu X."/>
            <person name="Wu H.-Z."/>
            <person name="Ling F."/>
            <person name="Zhang R."/>
            <person name="Shi X.-G."/>
            <person name="Ren J.-P."/>
            <person name="Chen E.-F."/>
            <person name="Sun J.-M."/>
        </authorList>
    </citation>
    <scope>NUCLEOTIDE SEQUENCE</scope>
    <source>
        <strain evidence="2">Adult_tree_wgs_1</strain>
        <tissue evidence="2">Leaves</tissue>
    </source>
</reference>
<accession>A0A834GF48</accession>
<dbReference type="EMBL" id="WJXA01000010">
    <property type="protein sequence ID" value="KAF7130212.1"/>
    <property type="molecule type" value="Genomic_DNA"/>
</dbReference>
<dbReference type="Proteomes" id="UP000626092">
    <property type="component" value="Unassembled WGS sequence"/>
</dbReference>
<name>A0A834GF48_RHOSS</name>
<keyword evidence="3" id="KW-1185">Reference proteome</keyword>
<evidence type="ECO:0000313" key="2">
    <source>
        <dbReference type="EMBL" id="KAF7130212.1"/>
    </source>
</evidence>
<dbReference type="PANTHER" id="PTHR36061:SF3">
    <property type="entry name" value="OS04G0692200 PROTEIN"/>
    <property type="match status" value="1"/>
</dbReference>
<evidence type="ECO:0000313" key="3">
    <source>
        <dbReference type="Proteomes" id="UP000626092"/>
    </source>
</evidence>
<feature type="region of interest" description="Disordered" evidence="1">
    <location>
        <begin position="1"/>
        <end position="29"/>
    </location>
</feature>
<dbReference type="Pfam" id="PF12527">
    <property type="entry name" value="DUF3727"/>
    <property type="match status" value="1"/>
</dbReference>
<dbReference type="PANTHER" id="PTHR36061">
    <property type="match status" value="1"/>
</dbReference>
<protein>
    <submittedName>
        <fullName evidence="2">Uncharacterized protein</fullName>
    </submittedName>
</protein>
<feature type="region of interest" description="Disordered" evidence="1">
    <location>
        <begin position="44"/>
        <end position="100"/>
    </location>
</feature>
<feature type="compositionally biased region" description="Basic residues" evidence="1">
    <location>
        <begin position="55"/>
        <end position="64"/>
    </location>
</feature>
<organism evidence="2 3">
    <name type="scientific">Rhododendron simsii</name>
    <name type="common">Sims's rhododendron</name>
    <dbReference type="NCBI Taxonomy" id="118357"/>
    <lineage>
        <taxon>Eukaryota</taxon>
        <taxon>Viridiplantae</taxon>
        <taxon>Streptophyta</taxon>
        <taxon>Embryophyta</taxon>
        <taxon>Tracheophyta</taxon>
        <taxon>Spermatophyta</taxon>
        <taxon>Magnoliopsida</taxon>
        <taxon>eudicotyledons</taxon>
        <taxon>Gunneridae</taxon>
        <taxon>Pentapetalae</taxon>
        <taxon>asterids</taxon>
        <taxon>Ericales</taxon>
        <taxon>Ericaceae</taxon>
        <taxon>Ericoideae</taxon>
        <taxon>Rhodoreae</taxon>
        <taxon>Rhododendron</taxon>
    </lineage>
</organism>
<feature type="compositionally biased region" description="Acidic residues" evidence="1">
    <location>
        <begin position="80"/>
        <end position="95"/>
    </location>
</feature>
<sequence>MAFSVSTAPWHPSVSHFRPKHFPSSSSISSPTKITLRLALCHAAKKQGGPPVRTNTKKKKKKKLGGGGGRRDGARGLSLDDVEYEDDDDDNDDGEWGASSRKIITPPAGFVVDDDDKVLMVSDKRILSFIVDSNNLPLECIIRRVFRSAQGEESMLLCPADMPVRIVKSKNMEGLSSVSVEEVKGLLPTVAYALAKVHMHLVHSGLAYVNSHFPSLLSLAPKKPQPNPIGISKDGEDADGLPNEGIEITSFNVDGSHYMIYTPSDPLLMVAVKDQNGHLKIVDEVLHSGGGTISQLVRHVNGNAKVYRDEYMGRNGGGGRIF</sequence>
<comment type="caution">
    <text evidence="2">The sequence shown here is derived from an EMBL/GenBank/DDBJ whole genome shotgun (WGS) entry which is preliminary data.</text>
</comment>
<proteinExistence type="predicted"/>
<dbReference type="OrthoDB" id="1918611at2759"/>
<evidence type="ECO:0000256" key="1">
    <source>
        <dbReference type="SAM" id="MobiDB-lite"/>
    </source>
</evidence>
<gene>
    <name evidence="2" type="ORF">RHSIM_Rhsim10G0127700</name>
</gene>
<dbReference type="AlphaFoldDB" id="A0A834GF48"/>